<dbReference type="InterPro" id="IPR037523">
    <property type="entry name" value="VOC_core"/>
</dbReference>
<dbReference type="GO" id="GO:0051213">
    <property type="term" value="F:dioxygenase activity"/>
    <property type="evidence" value="ECO:0007669"/>
    <property type="project" value="UniProtKB-KW"/>
</dbReference>
<dbReference type="RefSeq" id="WP_122910547.1">
    <property type="nucleotide sequence ID" value="NZ_CBCSBE010000025.1"/>
</dbReference>
<dbReference type="Proteomes" id="UP000282028">
    <property type="component" value="Unassembled WGS sequence"/>
</dbReference>
<dbReference type="InterPro" id="IPR004360">
    <property type="entry name" value="Glyas_Fos-R_dOase_dom"/>
</dbReference>
<keyword evidence="3" id="KW-1185">Reference proteome</keyword>
<evidence type="ECO:0000259" key="1">
    <source>
        <dbReference type="PROSITE" id="PS51819"/>
    </source>
</evidence>
<feature type="domain" description="VOC" evidence="1">
    <location>
        <begin position="1"/>
        <end position="123"/>
    </location>
</feature>
<protein>
    <submittedName>
        <fullName evidence="2">Glyoxalase/bleomycin resistance/extradiol dioxygenase family protein</fullName>
    </submittedName>
</protein>
<reference evidence="2 3" key="1">
    <citation type="submission" date="2018-10" db="EMBL/GenBank/DDBJ databases">
        <title>Phylogenomics of Brevibacillus.</title>
        <authorList>
            <person name="Dunlap C."/>
        </authorList>
    </citation>
    <scope>NUCLEOTIDE SEQUENCE [LARGE SCALE GENOMIC DNA]</scope>
    <source>
        <strain evidence="2 3">JCM 12215</strain>
    </source>
</reference>
<dbReference type="InterPro" id="IPR029068">
    <property type="entry name" value="Glyas_Bleomycin-R_OHBP_Dase"/>
</dbReference>
<dbReference type="SUPFAM" id="SSF54593">
    <property type="entry name" value="Glyoxalase/Bleomycin resistance protein/Dihydroxybiphenyl dioxygenase"/>
    <property type="match status" value="1"/>
</dbReference>
<sequence length="124" mass="14097">MRFRMELFVKDVRASARFYSEVLGFVSGEESDDYMSVRKGDASIGLGAIENLPDGHYLKPQSEQERKGGGVEIVLEVEAIEAYYRSIMELGYPVHGALARRPWGATDFRIVDPDGYYIRLTEKR</sequence>
<dbReference type="OrthoDB" id="9795618at2"/>
<accession>A0A3M8C191</accession>
<dbReference type="EMBL" id="RHHR01000039">
    <property type="protein sequence ID" value="RNB69371.1"/>
    <property type="molecule type" value="Genomic_DNA"/>
</dbReference>
<dbReference type="PROSITE" id="PS51819">
    <property type="entry name" value="VOC"/>
    <property type="match status" value="1"/>
</dbReference>
<gene>
    <name evidence="2" type="ORF">EDM52_19100</name>
</gene>
<evidence type="ECO:0000313" key="2">
    <source>
        <dbReference type="EMBL" id="RNB69371.1"/>
    </source>
</evidence>
<dbReference type="Pfam" id="PF00903">
    <property type="entry name" value="Glyoxalase"/>
    <property type="match status" value="1"/>
</dbReference>
<keyword evidence="2" id="KW-0223">Dioxygenase</keyword>
<proteinExistence type="predicted"/>
<name>A0A3M8C191_9BACL</name>
<dbReference type="AlphaFoldDB" id="A0A3M8C191"/>
<comment type="caution">
    <text evidence="2">The sequence shown here is derived from an EMBL/GenBank/DDBJ whole genome shotgun (WGS) entry which is preliminary data.</text>
</comment>
<dbReference type="Gene3D" id="3.10.180.10">
    <property type="entry name" value="2,3-Dihydroxybiphenyl 1,2-Dioxygenase, domain 1"/>
    <property type="match status" value="1"/>
</dbReference>
<organism evidence="2 3">
    <name type="scientific">Brevibacillus invocatus</name>
    <dbReference type="NCBI Taxonomy" id="173959"/>
    <lineage>
        <taxon>Bacteria</taxon>
        <taxon>Bacillati</taxon>
        <taxon>Bacillota</taxon>
        <taxon>Bacilli</taxon>
        <taxon>Bacillales</taxon>
        <taxon>Paenibacillaceae</taxon>
        <taxon>Brevibacillus</taxon>
    </lineage>
</organism>
<keyword evidence="2" id="KW-0560">Oxidoreductase</keyword>
<evidence type="ECO:0000313" key="3">
    <source>
        <dbReference type="Proteomes" id="UP000282028"/>
    </source>
</evidence>